<proteinExistence type="predicted"/>
<reference evidence="2" key="1">
    <citation type="submission" date="2020-02" db="EMBL/GenBank/DDBJ databases">
        <authorList>
            <person name="Meier V. D."/>
        </authorList>
    </citation>
    <scope>NUCLEOTIDE SEQUENCE</scope>
    <source>
        <strain evidence="2">AVDCRST_MAG12</strain>
    </source>
</reference>
<evidence type="ECO:0000256" key="1">
    <source>
        <dbReference type="SAM" id="MobiDB-lite"/>
    </source>
</evidence>
<feature type="non-terminal residue" evidence="2">
    <location>
        <position position="30"/>
    </location>
</feature>
<feature type="compositionally biased region" description="Basic residues" evidence="1">
    <location>
        <begin position="1"/>
        <end position="23"/>
    </location>
</feature>
<feature type="region of interest" description="Disordered" evidence="1">
    <location>
        <begin position="1"/>
        <end position="30"/>
    </location>
</feature>
<gene>
    <name evidence="2" type="ORF">AVDCRST_MAG12-2737</name>
</gene>
<evidence type="ECO:0000313" key="2">
    <source>
        <dbReference type="EMBL" id="CAA9502361.1"/>
    </source>
</evidence>
<accession>A0A6J4SLD6</accession>
<sequence>AALRAGRGRLRLPARVRPRRATPARRPLPL</sequence>
<feature type="non-terminal residue" evidence="2">
    <location>
        <position position="1"/>
    </location>
</feature>
<dbReference type="EMBL" id="CADCVK010000390">
    <property type="protein sequence ID" value="CAA9502361.1"/>
    <property type="molecule type" value="Genomic_DNA"/>
</dbReference>
<dbReference type="AlphaFoldDB" id="A0A6J4SLD6"/>
<name>A0A6J4SLD6_9ACTN</name>
<protein>
    <submittedName>
        <fullName evidence="2">Uncharacterized protein</fullName>
    </submittedName>
</protein>
<organism evidence="2">
    <name type="scientific">uncultured Rubrobacteraceae bacterium</name>
    <dbReference type="NCBI Taxonomy" id="349277"/>
    <lineage>
        <taxon>Bacteria</taxon>
        <taxon>Bacillati</taxon>
        <taxon>Actinomycetota</taxon>
        <taxon>Rubrobacteria</taxon>
        <taxon>Rubrobacterales</taxon>
        <taxon>Rubrobacteraceae</taxon>
        <taxon>environmental samples</taxon>
    </lineage>
</organism>